<dbReference type="InterPro" id="IPR005801">
    <property type="entry name" value="ADC_synthase"/>
</dbReference>
<dbReference type="SUPFAM" id="SSF56322">
    <property type="entry name" value="ADC synthase"/>
    <property type="match status" value="1"/>
</dbReference>
<evidence type="ECO:0000256" key="5">
    <source>
        <dbReference type="ARBA" id="ARBA00022842"/>
    </source>
</evidence>
<keyword evidence="13" id="KW-1185">Reference proteome</keyword>
<feature type="domain" description="Anthranilate synthase component I N-terminal" evidence="11">
    <location>
        <begin position="26"/>
        <end position="173"/>
    </location>
</feature>
<dbReference type="PRINTS" id="PR00095">
    <property type="entry name" value="ANTSNTHASEI"/>
</dbReference>
<organism evidence="12 13">
    <name type="scientific">Epilithonimonas hominis</name>
    <dbReference type="NCBI Taxonomy" id="420404"/>
    <lineage>
        <taxon>Bacteria</taxon>
        <taxon>Pseudomonadati</taxon>
        <taxon>Bacteroidota</taxon>
        <taxon>Flavobacteriia</taxon>
        <taxon>Flavobacteriales</taxon>
        <taxon>Weeksellaceae</taxon>
        <taxon>Chryseobacterium group</taxon>
        <taxon>Epilithonimonas</taxon>
    </lineage>
</organism>
<comment type="cofactor">
    <cofactor evidence="1">
        <name>Mg(2+)</name>
        <dbReference type="ChEBI" id="CHEBI:18420"/>
    </cofactor>
</comment>
<dbReference type="Proteomes" id="UP000198555">
    <property type="component" value="Unassembled WGS sequence"/>
</dbReference>
<feature type="coiled-coil region" evidence="9">
    <location>
        <begin position="452"/>
        <end position="479"/>
    </location>
</feature>
<dbReference type="InterPro" id="IPR015890">
    <property type="entry name" value="Chorismate_C"/>
</dbReference>
<evidence type="ECO:0000256" key="8">
    <source>
        <dbReference type="ARBA" id="ARBA00047683"/>
    </source>
</evidence>
<accession>A0A1H6J3D4</accession>
<gene>
    <name evidence="12" type="ORF">SAMN05421793_11024</name>
</gene>
<name>A0A1H6J3D4_9FLAO</name>
<dbReference type="GO" id="GO:0000162">
    <property type="term" value="P:L-tryptophan biosynthetic process"/>
    <property type="evidence" value="ECO:0007669"/>
    <property type="project" value="TreeGrafter"/>
</dbReference>
<keyword evidence="9" id="KW-0175">Coiled coil</keyword>
<dbReference type="Pfam" id="PF00425">
    <property type="entry name" value="Chorismate_bind"/>
    <property type="match status" value="1"/>
</dbReference>
<dbReference type="RefSeq" id="WP_089769093.1">
    <property type="nucleotide sequence ID" value="NZ_DAMACK010000028.1"/>
</dbReference>
<evidence type="ECO:0000259" key="10">
    <source>
        <dbReference type="Pfam" id="PF00425"/>
    </source>
</evidence>
<dbReference type="PANTHER" id="PTHR11236">
    <property type="entry name" value="AMINOBENZOATE/ANTHRANILATE SYNTHASE"/>
    <property type="match status" value="1"/>
</dbReference>
<dbReference type="GO" id="GO:0004049">
    <property type="term" value="F:anthranilate synthase activity"/>
    <property type="evidence" value="ECO:0007669"/>
    <property type="project" value="UniProtKB-EC"/>
</dbReference>
<reference evidence="13" key="1">
    <citation type="submission" date="2016-10" db="EMBL/GenBank/DDBJ databases">
        <authorList>
            <person name="Varghese N."/>
            <person name="Submissions S."/>
        </authorList>
    </citation>
    <scope>NUCLEOTIDE SEQUENCE [LARGE SCALE GENOMIC DNA]</scope>
    <source>
        <strain evidence="13">DSM 19326</strain>
    </source>
</reference>
<keyword evidence="5" id="KW-0460">Magnesium</keyword>
<evidence type="ECO:0000256" key="9">
    <source>
        <dbReference type="SAM" id="Coils"/>
    </source>
</evidence>
<evidence type="ECO:0000256" key="3">
    <source>
        <dbReference type="ARBA" id="ARBA00020653"/>
    </source>
</evidence>
<evidence type="ECO:0000256" key="6">
    <source>
        <dbReference type="ARBA" id="ARBA00023239"/>
    </source>
</evidence>
<proteinExistence type="predicted"/>
<dbReference type="AlphaFoldDB" id="A0A1H6J3D4"/>
<comment type="function">
    <text evidence="7">Part of a heterotetrameric complex that catalyzes the two-step biosynthesis of anthranilate, an intermediate in the biosynthesis of L-tryptophan. In the first step, the glutamine-binding beta subunit (TrpG) of anthranilate synthase (AS) provides the glutamine amidotransferase activity which generates ammonia as a substrate that, along with chorismate, is used in the second step, catalyzed by the large alpha subunit of AS (TrpE) to produce anthranilate. In the absence of TrpG, TrpE can synthesize anthranilate directly from chorismate and high concentrations of ammonia.</text>
</comment>
<evidence type="ECO:0000313" key="13">
    <source>
        <dbReference type="Proteomes" id="UP000198555"/>
    </source>
</evidence>
<keyword evidence="4" id="KW-0479">Metal-binding</keyword>
<protein>
    <recommendedName>
        <fullName evidence="3">Anthranilate synthase component 1</fullName>
    </recommendedName>
</protein>
<dbReference type="Gene3D" id="3.60.120.10">
    <property type="entry name" value="Anthranilate synthase"/>
    <property type="match status" value="1"/>
</dbReference>
<evidence type="ECO:0000313" key="12">
    <source>
        <dbReference type="EMBL" id="SEH53433.1"/>
    </source>
</evidence>
<dbReference type="InterPro" id="IPR019999">
    <property type="entry name" value="Anth_synth_I-like"/>
</dbReference>
<dbReference type="STRING" id="420404.SAMN05421793_11024"/>
<keyword evidence="6" id="KW-0456">Lyase</keyword>
<dbReference type="PANTHER" id="PTHR11236:SF48">
    <property type="entry name" value="ISOCHORISMATE SYNTHASE MENF"/>
    <property type="match status" value="1"/>
</dbReference>
<evidence type="ECO:0000256" key="2">
    <source>
        <dbReference type="ARBA" id="ARBA00011575"/>
    </source>
</evidence>
<feature type="domain" description="Chorismate-utilising enzyme C-terminal" evidence="10">
    <location>
        <begin position="215"/>
        <end position="465"/>
    </location>
</feature>
<comment type="subunit">
    <text evidence="2">Heterotetramer consisting of two non-identical subunits: a beta subunit (TrpG) and a large alpha subunit (TrpE).</text>
</comment>
<sequence length="482" mass="54943">MSNHQPSTINHQPINIKTSVKSRLADLYTPIGIYLRLRDQFRDTILLESAGNQNSENSFSFICVNAIAGIEIRNYNEAELKFPLENPQKIDLKNENLSDLMQEFSNCFKCEKPNHEIGKQAQGFFGYTSYDAIPFFENIKFKEQSEENKIPLTRYRIYQYVIAINHHNDEMFLIENKINGLKSELSTLESIINQKNAPVFPFESLGEETSNLTDSEFLESVEFAKKHCFRGDVFQLVLSRRFEQKFQGDEFNVYRALRNINPSPYLFFFDYGDYKLMGSSPESQLIIKNGKAIIHPIAGTFKRTGHIEKDLKSAEELKKDPKENAEHTMLVDLARNDLSIHGKNTTVSKLKEIHFFSHVIHMVSEVVTDVKEDQNPYEMIATTFPQGTLSGAPKYRAMQLIDEHEKTSRSYYAGCIGFVGFDGSCNQAIMIRTFLSKNNTLFYQAGAGIVAKSVAENELQEVNNKLGALKKAISKAERIVNG</sequence>
<dbReference type="GO" id="GO:0046872">
    <property type="term" value="F:metal ion binding"/>
    <property type="evidence" value="ECO:0007669"/>
    <property type="project" value="UniProtKB-KW"/>
</dbReference>
<dbReference type="InterPro" id="IPR006805">
    <property type="entry name" value="Anth_synth_I_N"/>
</dbReference>
<dbReference type="EMBL" id="FNWX01000010">
    <property type="protein sequence ID" value="SEH53433.1"/>
    <property type="molecule type" value="Genomic_DNA"/>
</dbReference>
<dbReference type="Pfam" id="PF04715">
    <property type="entry name" value="Anth_synt_I_N"/>
    <property type="match status" value="1"/>
</dbReference>
<evidence type="ECO:0000259" key="11">
    <source>
        <dbReference type="Pfam" id="PF04715"/>
    </source>
</evidence>
<evidence type="ECO:0000256" key="4">
    <source>
        <dbReference type="ARBA" id="ARBA00022723"/>
    </source>
</evidence>
<comment type="catalytic activity">
    <reaction evidence="8">
        <text>chorismate + L-glutamine = anthranilate + pyruvate + L-glutamate + H(+)</text>
        <dbReference type="Rhea" id="RHEA:21732"/>
        <dbReference type="ChEBI" id="CHEBI:15361"/>
        <dbReference type="ChEBI" id="CHEBI:15378"/>
        <dbReference type="ChEBI" id="CHEBI:16567"/>
        <dbReference type="ChEBI" id="CHEBI:29748"/>
        <dbReference type="ChEBI" id="CHEBI:29985"/>
        <dbReference type="ChEBI" id="CHEBI:58359"/>
        <dbReference type="EC" id="4.1.3.27"/>
    </reaction>
</comment>
<evidence type="ECO:0000256" key="7">
    <source>
        <dbReference type="ARBA" id="ARBA00025634"/>
    </source>
</evidence>
<evidence type="ECO:0000256" key="1">
    <source>
        <dbReference type="ARBA" id="ARBA00001946"/>
    </source>
</evidence>